<dbReference type="Gene3D" id="3.30.70.920">
    <property type="match status" value="1"/>
</dbReference>
<dbReference type="InterPro" id="IPR019887">
    <property type="entry name" value="Tscrpt_reg_AsnC/Lrp_C"/>
</dbReference>
<organism evidence="2 3">
    <name type="scientific">Bartonella apis</name>
    <dbReference type="NCBI Taxonomy" id="1686310"/>
    <lineage>
        <taxon>Bacteria</taxon>
        <taxon>Pseudomonadati</taxon>
        <taxon>Pseudomonadota</taxon>
        <taxon>Alphaproteobacteria</taxon>
        <taxon>Hyphomicrobiales</taxon>
        <taxon>Bartonellaceae</taxon>
        <taxon>Bartonella</taxon>
    </lineage>
</organism>
<dbReference type="Proteomes" id="UP000187344">
    <property type="component" value="Unassembled WGS sequence"/>
</dbReference>
<comment type="caution">
    <text evidence="2">The sequence shown here is derived from an EMBL/GenBank/DDBJ whole genome shotgun (WGS) entry which is preliminary data.</text>
</comment>
<evidence type="ECO:0000313" key="3">
    <source>
        <dbReference type="Proteomes" id="UP000187344"/>
    </source>
</evidence>
<dbReference type="STRING" id="1686310.BBC0244_001510"/>
<dbReference type="KEGG" id="bapi:BBC0122_001470"/>
<dbReference type="InterPro" id="IPR011008">
    <property type="entry name" value="Dimeric_a/b-barrel"/>
</dbReference>
<dbReference type="Pfam" id="PF01037">
    <property type="entry name" value="AsnC_trans_reg"/>
    <property type="match status" value="1"/>
</dbReference>
<accession>A0A1R0FC01</accession>
<dbReference type="GeneID" id="99980343"/>
<sequence length="78" mass="8766">MKPIFIQLQCAPGTAYDVADILYEREIVSELYSTSGEFELLAKIYIEEGKDIGKFINDNILDIPGITRSLTTLTFTAF</sequence>
<gene>
    <name evidence="2" type="ORF">PEB0149_019650</name>
</gene>
<dbReference type="RefSeq" id="WP_075869935.1">
    <property type="nucleotide sequence ID" value="NZ_CALYQA010000002.1"/>
</dbReference>
<dbReference type="OrthoDB" id="9799041at2"/>
<name>A0A1R0FC01_9HYPH</name>
<reference evidence="2 3" key="1">
    <citation type="submission" date="2016-12" db="EMBL/GenBank/DDBJ databases">
        <title>Comparative genomics of Bartonella apis.</title>
        <authorList>
            <person name="Engel P."/>
        </authorList>
    </citation>
    <scope>NUCLEOTIDE SEQUENCE [LARGE SCALE GENOMIC DNA]</scope>
    <source>
        <strain evidence="2 3">PEB0149</strain>
    </source>
</reference>
<dbReference type="KEGG" id="bapa:BBC0178_001460"/>
<dbReference type="EMBL" id="LXYT01000001">
    <property type="protein sequence ID" value="OLY44495.1"/>
    <property type="molecule type" value="Genomic_DNA"/>
</dbReference>
<keyword evidence="3" id="KW-1185">Reference proteome</keyword>
<feature type="domain" description="Transcription regulator AsnC/Lrp ligand binding" evidence="1">
    <location>
        <begin position="6"/>
        <end position="74"/>
    </location>
</feature>
<protein>
    <submittedName>
        <fullName evidence="2">AsnC family protein</fullName>
    </submittedName>
</protein>
<proteinExistence type="predicted"/>
<dbReference type="AlphaFoldDB" id="A0A1R0FC01"/>
<dbReference type="SUPFAM" id="SSF54909">
    <property type="entry name" value="Dimeric alpha+beta barrel"/>
    <property type="match status" value="1"/>
</dbReference>
<evidence type="ECO:0000259" key="1">
    <source>
        <dbReference type="Pfam" id="PF01037"/>
    </source>
</evidence>
<evidence type="ECO:0000313" key="2">
    <source>
        <dbReference type="EMBL" id="OLY44495.1"/>
    </source>
</evidence>